<reference evidence="11" key="1">
    <citation type="journal article" date="2022" name="Plant J.">
        <title>Strategies of tolerance reflected in two North American maple genomes.</title>
        <authorList>
            <person name="McEvoy S.L."/>
            <person name="Sezen U.U."/>
            <person name="Trouern-Trend A."/>
            <person name="McMahon S.M."/>
            <person name="Schaberg P.G."/>
            <person name="Yang J."/>
            <person name="Wegrzyn J.L."/>
            <person name="Swenson N.G."/>
        </authorList>
    </citation>
    <scope>NUCLEOTIDE SEQUENCE</scope>
    <source>
        <strain evidence="11">91603</strain>
    </source>
</reference>
<evidence type="ECO:0000259" key="9">
    <source>
        <dbReference type="Pfam" id="PF04937"/>
    </source>
</evidence>
<comment type="similarity">
    <text evidence="2 8">Belongs to the glycosyl hydrolase 28 family.</text>
</comment>
<dbReference type="Pfam" id="PF05699">
    <property type="entry name" value="Dimer_Tnp_hAT"/>
    <property type="match status" value="1"/>
</dbReference>
<evidence type="ECO:0000313" key="12">
    <source>
        <dbReference type="Proteomes" id="UP001064489"/>
    </source>
</evidence>
<evidence type="ECO:0000256" key="6">
    <source>
        <dbReference type="ARBA" id="ARBA00023295"/>
    </source>
</evidence>
<dbReference type="SMART" id="SM00710">
    <property type="entry name" value="PbH1"/>
    <property type="match status" value="5"/>
</dbReference>
<proteinExistence type="inferred from homology"/>
<feature type="domain" description="HAT C-terminal dimerisation" evidence="10">
    <location>
        <begin position="91"/>
        <end position="121"/>
    </location>
</feature>
<evidence type="ECO:0000256" key="4">
    <source>
        <dbReference type="ARBA" id="ARBA00022525"/>
    </source>
</evidence>
<evidence type="ECO:0000256" key="5">
    <source>
        <dbReference type="ARBA" id="ARBA00022801"/>
    </source>
</evidence>
<comment type="caution">
    <text evidence="11">The sequence shown here is derived from an EMBL/GenBank/DDBJ whole genome shotgun (WGS) entry which is preliminary data.</text>
</comment>
<dbReference type="InterPro" id="IPR007021">
    <property type="entry name" value="DUF659"/>
</dbReference>
<dbReference type="SUPFAM" id="SSF51126">
    <property type="entry name" value="Pectin lyase-like"/>
    <property type="match status" value="1"/>
</dbReference>
<evidence type="ECO:0000256" key="1">
    <source>
        <dbReference type="ARBA" id="ARBA00004191"/>
    </source>
</evidence>
<keyword evidence="4" id="KW-0964">Secreted</keyword>
<dbReference type="EMBL" id="JAJSOW010000106">
    <property type="protein sequence ID" value="KAI9160962.1"/>
    <property type="molecule type" value="Genomic_DNA"/>
</dbReference>
<protein>
    <submittedName>
        <fullName evidence="11">Uncharacterized protein</fullName>
    </submittedName>
</protein>
<dbReference type="InterPro" id="IPR006626">
    <property type="entry name" value="PbH1"/>
</dbReference>
<comment type="subcellular location">
    <subcellularLocation>
        <location evidence="1">Secreted</location>
        <location evidence="1">Cell wall</location>
    </subcellularLocation>
</comment>
<accession>A0AAD5NJJ6</accession>
<name>A0AAD5NJJ6_ACENE</name>
<dbReference type="Pfam" id="PF04937">
    <property type="entry name" value="DUF659"/>
    <property type="match status" value="1"/>
</dbReference>
<dbReference type="GO" id="GO:0005975">
    <property type="term" value="P:carbohydrate metabolic process"/>
    <property type="evidence" value="ECO:0007669"/>
    <property type="project" value="InterPro"/>
</dbReference>
<keyword evidence="6 8" id="KW-0326">Glycosidase</keyword>
<keyword evidence="12" id="KW-1185">Reference proteome</keyword>
<evidence type="ECO:0000256" key="3">
    <source>
        <dbReference type="ARBA" id="ARBA00022512"/>
    </source>
</evidence>
<keyword evidence="7" id="KW-0961">Cell wall biogenesis/degradation</keyword>
<feature type="domain" description="DUF659" evidence="9">
    <location>
        <begin position="14"/>
        <end position="60"/>
    </location>
</feature>
<dbReference type="PANTHER" id="PTHR31375">
    <property type="match status" value="1"/>
</dbReference>
<dbReference type="Gene3D" id="2.160.20.10">
    <property type="entry name" value="Single-stranded right-handed beta-helix, Pectin lyase-like"/>
    <property type="match status" value="1"/>
</dbReference>
<evidence type="ECO:0000313" key="11">
    <source>
        <dbReference type="EMBL" id="KAI9160962.1"/>
    </source>
</evidence>
<dbReference type="GO" id="GO:0046983">
    <property type="term" value="F:protein dimerization activity"/>
    <property type="evidence" value="ECO:0007669"/>
    <property type="project" value="InterPro"/>
</dbReference>
<dbReference type="FunFam" id="2.160.20.10:FF:000004">
    <property type="entry name" value="Pectin lyase-like superfamily protein"/>
    <property type="match status" value="1"/>
</dbReference>
<dbReference type="InterPro" id="IPR008906">
    <property type="entry name" value="HATC_C_dom"/>
</dbReference>
<keyword evidence="3" id="KW-0134">Cell wall</keyword>
<sequence length="526" mass="57396">MNCSTSAKNTSKQADSEQIEEHVRKVKDSWAVTGCSIVIDEWEDDKRRRLINFLADSPEGRHVQDLISQQLQKYEHGEGVFKDGSTLQGLQDASPTEWWSRYGAQCPKLQKLAIRILSQTCDGILGFDLKRSLAEELLSRKKTTNQIDYEYLLDTTYVQCNVQLQNTKSKALSDLYALCNAFKEACACPTPSKVLIPKGTFLLAQVSLEGPCKAPVKIVVRGTLKALTDPSKMKADGSWVTFQHIGRLTLSGGGTFDGQGSKAWGTCGLKSYCKQLPINLRFNFITNAIVEDITSKDSKQFHVNVLGCNNLTFGRFTISAPEHSLNTDGIHIGRSTGINITDSNIGTGDDCVSIGDGSRQITITNVTSGPGHGISVGSLGKYMNEEPVVGVTVRNCSFFNTMNGVRIKTWPASFQGSVSDMHFEDIIMNNVSSPVIIDQIYCPHNECNAKLPSLVRISNVSFKNIRGTSSTPVAVKLACSSGIPCRGVEISDIDLRYTGKEAGAAVSECSNVRPKIFGKHSLTICT</sequence>
<dbReference type="Pfam" id="PF00295">
    <property type="entry name" value="Glyco_hydro_28"/>
    <property type="match status" value="1"/>
</dbReference>
<dbReference type="InterPro" id="IPR012334">
    <property type="entry name" value="Pectin_lyas_fold"/>
</dbReference>
<dbReference type="InterPro" id="IPR000743">
    <property type="entry name" value="Glyco_hydro_28"/>
</dbReference>
<dbReference type="GO" id="GO:0071555">
    <property type="term" value="P:cell wall organization"/>
    <property type="evidence" value="ECO:0007669"/>
    <property type="project" value="UniProtKB-KW"/>
</dbReference>
<evidence type="ECO:0000256" key="2">
    <source>
        <dbReference type="ARBA" id="ARBA00008834"/>
    </source>
</evidence>
<evidence type="ECO:0000259" key="10">
    <source>
        <dbReference type="Pfam" id="PF05699"/>
    </source>
</evidence>
<gene>
    <name evidence="11" type="ORF">LWI28_013215</name>
</gene>
<dbReference type="GO" id="GO:0004650">
    <property type="term" value="F:polygalacturonase activity"/>
    <property type="evidence" value="ECO:0007669"/>
    <property type="project" value="InterPro"/>
</dbReference>
<keyword evidence="5 8" id="KW-0378">Hydrolase</keyword>
<reference evidence="11" key="2">
    <citation type="submission" date="2023-02" db="EMBL/GenBank/DDBJ databases">
        <authorList>
            <person name="Swenson N.G."/>
            <person name="Wegrzyn J.L."/>
            <person name="Mcevoy S.L."/>
        </authorList>
    </citation>
    <scope>NUCLEOTIDE SEQUENCE</scope>
    <source>
        <strain evidence="11">91603</strain>
        <tissue evidence="11">Leaf</tissue>
    </source>
</reference>
<evidence type="ECO:0000256" key="8">
    <source>
        <dbReference type="RuleBase" id="RU361169"/>
    </source>
</evidence>
<dbReference type="AlphaFoldDB" id="A0AAD5NJJ6"/>
<dbReference type="InterPro" id="IPR011050">
    <property type="entry name" value="Pectin_lyase_fold/virulence"/>
</dbReference>
<evidence type="ECO:0000256" key="7">
    <source>
        <dbReference type="ARBA" id="ARBA00023316"/>
    </source>
</evidence>
<organism evidence="11 12">
    <name type="scientific">Acer negundo</name>
    <name type="common">Box elder</name>
    <dbReference type="NCBI Taxonomy" id="4023"/>
    <lineage>
        <taxon>Eukaryota</taxon>
        <taxon>Viridiplantae</taxon>
        <taxon>Streptophyta</taxon>
        <taxon>Embryophyta</taxon>
        <taxon>Tracheophyta</taxon>
        <taxon>Spermatophyta</taxon>
        <taxon>Magnoliopsida</taxon>
        <taxon>eudicotyledons</taxon>
        <taxon>Gunneridae</taxon>
        <taxon>Pentapetalae</taxon>
        <taxon>rosids</taxon>
        <taxon>malvids</taxon>
        <taxon>Sapindales</taxon>
        <taxon>Sapindaceae</taxon>
        <taxon>Hippocastanoideae</taxon>
        <taxon>Acereae</taxon>
        <taxon>Acer</taxon>
    </lineage>
</organism>
<dbReference type="Proteomes" id="UP001064489">
    <property type="component" value="Chromosome 2"/>
</dbReference>